<name>A0A5C1I1N3_9SPHI</name>
<dbReference type="PIRSF" id="PIRSF006232">
    <property type="entry name" value="Pirin"/>
    <property type="match status" value="1"/>
</dbReference>
<dbReference type="PANTHER" id="PTHR43212:SF3">
    <property type="entry name" value="QUERCETIN 2,3-DIOXYGENASE"/>
    <property type="match status" value="1"/>
</dbReference>
<gene>
    <name evidence="4" type="ORF">DEO27_017525</name>
</gene>
<evidence type="ECO:0000313" key="4">
    <source>
        <dbReference type="EMBL" id="QEM11749.1"/>
    </source>
</evidence>
<dbReference type="InterPro" id="IPR012093">
    <property type="entry name" value="Pirin"/>
</dbReference>
<dbReference type="AlphaFoldDB" id="A0A5C1I1N3"/>
<protein>
    <recommendedName>
        <fullName evidence="3">Pirin N-terminal domain-containing protein</fullName>
    </recommendedName>
</protein>
<evidence type="ECO:0000313" key="5">
    <source>
        <dbReference type="Proteomes" id="UP000251402"/>
    </source>
</evidence>
<dbReference type="OrthoDB" id="321327at2"/>
<dbReference type="KEGG" id="mrub:DEO27_017525"/>
<dbReference type="InterPro" id="IPR011051">
    <property type="entry name" value="RmlC_Cupin_sf"/>
</dbReference>
<dbReference type="EMBL" id="CP043450">
    <property type="protein sequence ID" value="QEM11749.1"/>
    <property type="molecule type" value="Genomic_DNA"/>
</dbReference>
<dbReference type="PANTHER" id="PTHR43212">
    <property type="entry name" value="QUERCETIN 2,3-DIOXYGENASE"/>
    <property type="match status" value="1"/>
</dbReference>
<dbReference type="InterPro" id="IPR014710">
    <property type="entry name" value="RmlC-like_jellyroll"/>
</dbReference>
<evidence type="ECO:0000259" key="3">
    <source>
        <dbReference type="Pfam" id="PF02678"/>
    </source>
</evidence>
<comment type="similarity">
    <text evidence="1 2">Belongs to the pirin family.</text>
</comment>
<evidence type="ECO:0000256" key="2">
    <source>
        <dbReference type="RuleBase" id="RU003457"/>
    </source>
</evidence>
<reference evidence="4" key="1">
    <citation type="submission" date="2019-08" db="EMBL/GenBank/DDBJ databases">
        <title>Comparative genome analysis confer to the adaptation heavy metal polluted environment.</title>
        <authorList>
            <person name="Li Y."/>
        </authorList>
    </citation>
    <scope>NUCLEOTIDE SEQUENCE [LARGE SCALE GENOMIC DNA]</scope>
    <source>
        <strain evidence="4">P1</strain>
    </source>
</reference>
<dbReference type="RefSeq" id="WP_112567558.1">
    <property type="nucleotide sequence ID" value="NZ_CP043450.1"/>
</dbReference>
<dbReference type="Pfam" id="PF02678">
    <property type="entry name" value="Pirin"/>
    <property type="match status" value="1"/>
</dbReference>
<feature type="domain" description="Pirin N-terminal" evidence="3">
    <location>
        <begin position="46"/>
        <end position="119"/>
    </location>
</feature>
<accession>A0A5C1I1N3</accession>
<organism evidence="4 5">
    <name type="scientific">Mucilaginibacter rubeus</name>
    <dbReference type="NCBI Taxonomy" id="2027860"/>
    <lineage>
        <taxon>Bacteria</taxon>
        <taxon>Pseudomonadati</taxon>
        <taxon>Bacteroidota</taxon>
        <taxon>Sphingobacteriia</taxon>
        <taxon>Sphingobacteriales</taxon>
        <taxon>Sphingobacteriaceae</taxon>
        <taxon>Mucilaginibacter</taxon>
    </lineage>
</organism>
<sequence>MEPQLFKAADRGIFGNDKFRIQSVLSNRRPGTGRPDNFGRLIVFNDDIVSPGGFLGMHPHQNIEVITILLEGSEYQEDDLGTKTELLTDHVQLISSGSGIMHSSGNPSGASNARNLQIWFEPRVRDTKPEVQLKAIDLREKTDRWHLQISPDGAHGSLIIKQDAWLSKGRFSTGTSPS</sequence>
<dbReference type="Proteomes" id="UP000251402">
    <property type="component" value="Chromosome"/>
</dbReference>
<dbReference type="Gene3D" id="2.60.120.10">
    <property type="entry name" value="Jelly Rolls"/>
    <property type="match status" value="2"/>
</dbReference>
<evidence type="ECO:0000256" key="1">
    <source>
        <dbReference type="ARBA" id="ARBA00008416"/>
    </source>
</evidence>
<dbReference type="InterPro" id="IPR003829">
    <property type="entry name" value="Pirin_N_dom"/>
</dbReference>
<dbReference type="SUPFAM" id="SSF51182">
    <property type="entry name" value="RmlC-like cupins"/>
    <property type="match status" value="1"/>
</dbReference>
<proteinExistence type="inferred from homology"/>
<keyword evidence="5" id="KW-1185">Reference proteome</keyword>